<evidence type="ECO:0000256" key="1">
    <source>
        <dbReference type="ARBA" id="ARBA00022801"/>
    </source>
</evidence>
<dbReference type="PRINTS" id="PR00111">
    <property type="entry name" value="ABHYDROLASE"/>
</dbReference>
<dbReference type="PANTHER" id="PTHR43329">
    <property type="entry name" value="EPOXIDE HYDROLASE"/>
    <property type="match status" value="1"/>
</dbReference>
<dbReference type="Pfam" id="PF00561">
    <property type="entry name" value="Abhydrolase_1"/>
    <property type="match status" value="1"/>
</dbReference>
<organism evidence="4 5">
    <name type="scientific">Discina gigas</name>
    <dbReference type="NCBI Taxonomy" id="1032678"/>
    <lineage>
        <taxon>Eukaryota</taxon>
        <taxon>Fungi</taxon>
        <taxon>Dikarya</taxon>
        <taxon>Ascomycota</taxon>
        <taxon>Pezizomycotina</taxon>
        <taxon>Pezizomycetes</taxon>
        <taxon>Pezizales</taxon>
        <taxon>Discinaceae</taxon>
        <taxon>Discina</taxon>
    </lineage>
</organism>
<dbReference type="InterPro" id="IPR000073">
    <property type="entry name" value="AB_hydrolase_1"/>
</dbReference>
<dbReference type="InterPro" id="IPR029058">
    <property type="entry name" value="AB_hydrolase_fold"/>
</dbReference>
<evidence type="ECO:0000313" key="5">
    <source>
        <dbReference type="Proteomes" id="UP001447188"/>
    </source>
</evidence>
<reference evidence="4 5" key="1">
    <citation type="submission" date="2024-02" db="EMBL/GenBank/DDBJ databases">
        <title>Discinaceae phylogenomics.</title>
        <authorList>
            <person name="Dirks A.C."/>
            <person name="James T.Y."/>
        </authorList>
    </citation>
    <scope>NUCLEOTIDE SEQUENCE [LARGE SCALE GENOMIC DNA]</scope>
    <source>
        <strain evidence="4 5">ACD0624</strain>
    </source>
</reference>
<dbReference type="Proteomes" id="UP001447188">
    <property type="component" value="Unassembled WGS sequence"/>
</dbReference>
<gene>
    <name evidence="4" type="ORF">Q9L58_003953</name>
</gene>
<dbReference type="PRINTS" id="PR00412">
    <property type="entry name" value="EPOXHYDRLASE"/>
</dbReference>
<dbReference type="SUPFAM" id="SSF53474">
    <property type="entry name" value="alpha/beta-Hydrolases"/>
    <property type="match status" value="1"/>
</dbReference>
<dbReference type="Gene3D" id="3.40.50.1820">
    <property type="entry name" value="alpha/beta hydrolase"/>
    <property type="match status" value="1"/>
</dbReference>
<keyword evidence="5" id="KW-1185">Reference proteome</keyword>
<proteinExistence type="inferred from homology"/>
<evidence type="ECO:0000256" key="2">
    <source>
        <dbReference type="ARBA" id="ARBA00038334"/>
    </source>
</evidence>
<protein>
    <recommendedName>
        <fullName evidence="3">AB hydrolase-1 domain-containing protein</fullName>
    </recommendedName>
</protein>
<evidence type="ECO:0000259" key="3">
    <source>
        <dbReference type="Pfam" id="PF00561"/>
    </source>
</evidence>
<keyword evidence="1" id="KW-0378">Hydrolase</keyword>
<name>A0ABR3GMI6_9PEZI</name>
<sequence>MNLHPIDPYNDPRVTHEFAVLNGRKYHYVQGFPKQSPKGTIFALHGFPDFWYGWRFIIPYLLDKGFRVIAPDMIGYGKTDMPRTPQESISAYSYKSTSDDMYELAKHLDIPKVILLGHDWGGFAAYRVYLYHPERYTHIISICSLFAPVQAQHFPLEVVVQRWPSLTYQIAFNDPQTDKDLEDPENRAKLLKYLYRSSSDPKPVGRFQVTENMLAGIGQNQLGSLFTEREFEVYLDAFSRGFHGPLNWYKVRQVNFEDEKDLELRRVEIPVLFIGAKHDVAVVPEMTMGQEQYISNLTFRQVETSHWALTEKPELSIAHIDEWIDSVILGGETKL</sequence>
<dbReference type="EMBL" id="JBBBZM010000039">
    <property type="protein sequence ID" value="KAL0637130.1"/>
    <property type="molecule type" value="Genomic_DNA"/>
</dbReference>
<comment type="caution">
    <text evidence="4">The sequence shown here is derived from an EMBL/GenBank/DDBJ whole genome shotgun (WGS) entry which is preliminary data.</text>
</comment>
<feature type="domain" description="AB hydrolase-1" evidence="3">
    <location>
        <begin position="41"/>
        <end position="313"/>
    </location>
</feature>
<accession>A0ABR3GMI6</accession>
<comment type="similarity">
    <text evidence="2">Belongs to the AB hydrolase superfamily. Epoxide hydrolase family.</text>
</comment>
<evidence type="ECO:0000313" key="4">
    <source>
        <dbReference type="EMBL" id="KAL0637130.1"/>
    </source>
</evidence>
<dbReference type="InterPro" id="IPR000639">
    <property type="entry name" value="Epox_hydrolase-like"/>
</dbReference>